<evidence type="ECO:0000313" key="7">
    <source>
        <dbReference type="Proteomes" id="UP001597097"/>
    </source>
</evidence>
<keyword evidence="3" id="KW-0862">Zinc</keyword>
<comment type="cofactor">
    <cofactor evidence="1 3">
        <name>Zn(2+)</name>
        <dbReference type="ChEBI" id="CHEBI:29105"/>
    </cofactor>
</comment>
<dbReference type="EMBL" id="JBHUCM010000084">
    <property type="protein sequence ID" value="MFD1547861.1"/>
    <property type="molecule type" value="Genomic_DNA"/>
</dbReference>
<feature type="domain" description="Alcohol dehydrogenase-like C-terminal" evidence="4">
    <location>
        <begin position="185"/>
        <end position="310"/>
    </location>
</feature>
<keyword evidence="3" id="KW-0479">Metal-binding</keyword>
<name>A0ABW4H017_9ACTN</name>
<sequence>MSRPPMRALRWFGRGDVRLVDTEVPVPGPGEVLIAVTLCGVCGSDSEEYRFGPVVVPVEPHPLTGRTAPLTLGHEVVGVVAEAGPGVALDPGTPVVPDVVLGCGRCWWCARGDYPLCERGAALGLQADGGLAEYLVAPAARCVPLPDGMPAAVAVFAEPAAVAVRALDKAGDVSGAVVAVVGAGAVGLLVAQVARCRGAATVVAVDPDPGRRALARSCGLAGVAPGSALDAVRELTDGRGADAVVECAGPAAAVESALSLCRRGGTTVLLGVSPEPAALPTLDVVLGEKRIVGSASHRWDTDLRAAVALLHGRHVRVDQLPVQTVPLSQAVARGLADPPRDIVKTIVDVAAF</sequence>
<gene>
    <name evidence="6" type="ORF">ACFSJ0_63295</name>
</gene>
<dbReference type="Pfam" id="PF00107">
    <property type="entry name" value="ADH_zinc_N"/>
    <property type="match status" value="1"/>
</dbReference>
<evidence type="ECO:0000256" key="2">
    <source>
        <dbReference type="ARBA" id="ARBA00023002"/>
    </source>
</evidence>
<evidence type="ECO:0000256" key="1">
    <source>
        <dbReference type="ARBA" id="ARBA00001947"/>
    </source>
</evidence>
<dbReference type="PANTHER" id="PTHR43401:SF2">
    <property type="entry name" value="L-THREONINE 3-DEHYDROGENASE"/>
    <property type="match status" value="1"/>
</dbReference>
<dbReference type="InterPro" id="IPR013149">
    <property type="entry name" value="ADH-like_C"/>
</dbReference>
<evidence type="ECO:0000259" key="4">
    <source>
        <dbReference type="Pfam" id="PF00107"/>
    </source>
</evidence>
<dbReference type="InterPro" id="IPR050129">
    <property type="entry name" value="Zn_alcohol_dh"/>
</dbReference>
<dbReference type="PANTHER" id="PTHR43401">
    <property type="entry name" value="L-THREONINE 3-DEHYDROGENASE"/>
    <property type="match status" value="1"/>
</dbReference>
<keyword evidence="2" id="KW-0560">Oxidoreductase</keyword>
<dbReference type="Proteomes" id="UP001597097">
    <property type="component" value="Unassembled WGS sequence"/>
</dbReference>
<proteinExistence type="inferred from homology"/>
<dbReference type="Pfam" id="PF08240">
    <property type="entry name" value="ADH_N"/>
    <property type="match status" value="1"/>
</dbReference>
<dbReference type="PROSITE" id="PS00059">
    <property type="entry name" value="ADH_ZINC"/>
    <property type="match status" value="1"/>
</dbReference>
<accession>A0ABW4H017</accession>
<comment type="similarity">
    <text evidence="3">Belongs to the zinc-containing alcohol dehydrogenase family.</text>
</comment>
<reference evidence="7" key="1">
    <citation type="journal article" date="2019" name="Int. J. Syst. Evol. Microbiol.">
        <title>The Global Catalogue of Microorganisms (GCM) 10K type strain sequencing project: providing services to taxonomists for standard genome sequencing and annotation.</title>
        <authorList>
            <consortium name="The Broad Institute Genomics Platform"/>
            <consortium name="The Broad Institute Genome Sequencing Center for Infectious Disease"/>
            <person name="Wu L."/>
            <person name="Ma J."/>
        </authorList>
    </citation>
    <scope>NUCLEOTIDE SEQUENCE [LARGE SCALE GENOMIC DNA]</scope>
    <source>
        <strain evidence="7">CGMCC 1.15399</strain>
    </source>
</reference>
<evidence type="ECO:0000259" key="5">
    <source>
        <dbReference type="Pfam" id="PF08240"/>
    </source>
</evidence>
<protein>
    <submittedName>
        <fullName evidence="6">Zinc-binding dehydrogenase</fullName>
    </submittedName>
</protein>
<evidence type="ECO:0000313" key="6">
    <source>
        <dbReference type="EMBL" id="MFD1547861.1"/>
    </source>
</evidence>
<evidence type="ECO:0000256" key="3">
    <source>
        <dbReference type="RuleBase" id="RU361277"/>
    </source>
</evidence>
<organism evidence="6 7">
    <name type="scientific">Nonomuraea guangzhouensis</name>
    <dbReference type="NCBI Taxonomy" id="1291555"/>
    <lineage>
        <taxon>Bacteria</taxon>
        <taxon>Bacillati</taxon>
        <taxon>Actinomycetota</taxon>
        <taxon>Actinomycetes</taxon>
        <taxon>Streptosporangiales</taxon>
        <taxon>Streptosporangiaceae</taxon>
        <taxon>Nonomuraea</taxon>
    </lineage>
</organism>
<dbReference type="RefSeq" id="WP_219536309.1">
    <property type="nucleotide sequence ID" value="NZ_JAHKRM010000029.1"/>
</dbReference>
<dbReference type="InterPro" id="IPR013154">
    <property type="entry name" value="ADH-like_N"/>
</dbReference>
<dbReference type="InterPro" id="IPR002328">
    <property type="entry name" value="ADH_Zn_CS"/>
</dbReference>
<feature type="domain" description="Alcohol dehydrogenase-like N-terminal" evidence="5">
    <location>
        <begin position="28"/>
        <end position="147"/>
    </location>
</feature>
<keyword evidence="7" id="KW-1185">Reference proteome</keyword>
<comment type="caution">
    <text evidence="6">The sequence shown here is derived from an EMBL/GenBank/DDBJ whole genome shotgun (WGS) entry which is preliminary data.</text>
</comment>